<evidence type="ECO:0000313" key="1">
    <source>
        <dbReference type="EMBL" id="ELU42534.1"/>
    </source>
</evidence>
<dbReference type="AlphaFoldDB" id="L8X1N5"/>
<keyword evidence="2" id="KW-1185">Reference proteome</keyword>
<accession>L8X1N5</accession>
<gene>
    <name evidence="1" type="ORF">AG1IA_03439</name>
</gene>
<dbReference type="HOGENOM" id="CLU_2706526_0_0_1"/>
<comment type="caution">
    <text evidence="1">The sequence shown here is derived from an EMBL/GenBank/DDBJ whole genome shotgun (WGS) entry which is preliminary data.</text>
</comment>
<dbReference type="EMBL" id="AFRT01000796">
    <property type="protein sequence ID" value="ELU42534.1"/>
    <property type="molecule type" value="Genomic_DNA"/>
</dbReference>
<dbReference type="Proteomes" id="UP000011668">
    <property type="component" value="Unassembled WGS sequence"/>
</dbReference>
<reference evidence="1 2" key="1">
    <citation type="journal article" date="2013" name="Nat. Commun.">
        <title>The evolution and pathogenic mechanisms of the rice sheath blight pathogen.</title>
        <authorList>
            <person name="Zheng A."/>
            <person name="Lin R."/>
            <person name="Xu L."/>
            <person name="Qin P."/>
            <person name="Tang C."/>
            <person name="Ai P."/>
            <person name="Zhang D."/>
            <person name="Liu Y."/>
            <person name="Sun Z."/>
            <person name="Feng H."/>
            <person name="Wang Y."/>
            <person name="Chen Y."/>
            <person name="Liang X."/>
            <person name="Fu R."/>
            <person name="Li Q."/>
            <person name="Zhang J."/>
            <person name="Yu X."/>
            <person name="Xie Z."/>
            <person name="Ding L."/>
            <person name="Guan P."/>
            <person name="Tang J."/>
            <person name="Liang Y."/>
            <person name="Wang S."/>
            <person name="Deng Q."/>
            <person name="Li S."/>
            <person name="Zhu J."/>
            <person name="Wang L."/>
            <person name="Liu H."/>
            <person name="Li P."/>
        </authorList>
    </citation>
    <scope>NUCLEOTIDE SEQUENCE [LARGE SCALE GENOMIC DNA]</scope>
    <source>
        <strain evidence="2">AG-1 IA</strain>
    </source>
</reference>
<sequence length="73" mass="7902">MYHGHTPAYIYCDSLQPGYKEAINIAGRGLNGQPVGACIHMSGNNTNVRNAGGCWESSKYGMVVSWGWNAIII</sequence>
<proteinExistence type="predicted"/>
<protein>
    <submittedName>
        <fullName evidence="1">Uncharacterized protein</fullName>
    </submittedName>
</protein>
<name>L8X1N5_THACA</name>
<evidence type="ECO:0000313" key="2">
    <source>
        <dbReference type="Proteomes" id="UP000011668"/>
    </source>
</evidence>
<organism evidence="1 2">
    <name type="scientific">Thanatephorus cucumeris (strain AG1-IA)</name>
    <name type="common">Rice sheath blight fungus</name>
    <name type="synonym">Rhizoctonia solani</name>
    <dbReference type="NCBI Taxonomy" id="983506"/>
    <lineage>
        <taxon>Eukaryota</taxon>
        <taxon>Fungi</taxon>
        <taxon>Dikarya</taxon>
        <taxon>Basidiomycota</taxon>
        <taxon>Agaricomycotina</taxon>
        <taxon>Agaricomycetes</taxon>
        <taxon>Cantharellales</taxon>
        <taxon>Ceratobasidiaceae</taxon>
        <taxon>Rhizoctonia</taxon>
        <taxon>Rhizoctonia solani AG-1</taxon>
    </lineage>
</organism>